<evidence type="ECO:0000313" key="2">
    <source>
        <dbReference type="Proteomes" id="UP001589838"/>
    </source>
</evidence>
<gene>
    <name evidence="1" type="ORF">ACFFHM_05150</name>
</gene>
<dbReference type="Proteomes" id="UP001589838">
    <property type="component" value="Unassembled WGS sequence"/>
</dbReference>
<accession>A0ABV6K9G1</accession>
<dbReference type="InterPro" id="IPR046720">
    <property type="entry name" value="DUF6612"/>
</dbReference>
<dbReference type="RefSeq" id="WP_335964008.1">
    <property type="nucleotide sequence ID" value="NZ_JAXBLX010000073.1"/>
</dbReference>
<organism evidence="1 2">
    <name type="scientific">Halalkalibacter kiskunsagensis</name>
    <dbReference type="NCBI Taxonomy" id="1548599"/>
    <lineage>
        <taxon>Bacteria</taxon>
        <taxon>Bacillati</taxon>
        <taxon>Bacillota</taxon>
        <taxon>Bacilli</taxon>
        <taxon>Bacillales</taxon>
        <taxon>Bacillaceae</taxon>
        <taxon>Halalkalibacter</taxon>
    </lineage>
</organism>
<proteinExistence type="predicted"/>
<evidence type="ECO:0000313" key="1">
    <source>
        <dbReference type="EMBL" id="MFC0469938.1"/>
    </source>
</evidence>
<name>A0ABV6K9G1_9BACI</name>
<keyword evidence="2" id="KW-1185">Reference proteome</keyword>
<dbReference type="EMBL" id="JBHLUX010000015">
    <property type="protein sequence ID" value="MFC0469938.1"/>
    <property type="molecule type" value="Genomic_DNA"/>
</dbReference>
<sequence>MDKFKKGIVALCISALLAACNETEPVITQQEEEPTVEEIKENTRDGLSVTDILQQSINVMENIESLSSNLDVTQELIFPNEESYVATSTLYIEMIQKPLVMYQRNVMDVPEMGKLETELYMVEDGVYYKDAIEDVWFTYPEDFTQELRGLDETQMSPAEQLELLTRHTDYLAYSEDDTHYILTIKGSNDSLQIFAEEINDLVLDEMTTDIEQLMTVASIQDIDYELYIEKETFIQTEMKMKMSLQLEIKEELVEIQSTIHATFDHFNDISSIIVPPVIVENAEEYNPYADLDNLEDLEELEEGTTE</sequence>
<reference evidence="1 2" key="1">
    <citation type="submission" date="2024-09" db="EMBL/GenBank/DDBJ databases">
        <authorList>
            <person name="Sun Q."/>
            <person name="Mori K."/>
        </authorList>
    </citation>
    <scope>NUCLEOTIDE SEQUENCE [LARGE SCALE GENOMIC DNA]</scope>
    <source>
        <strain evidence="1 2">NCAIM B.02610</strain>
    </source>
</reference>
<comment type="caution">
    <text evidence="1">The sequence shown here is derived from an EMBL/GenBank/DDBJ whole genome shotgun (WGS) entry which is preliminary data.</text>
</comment>
<dbReference type="Pfam" id="PF20316">
    <property type="entry name" value="DUF6612"/>
    <property type="match status" value="1"/>
</dbReference>
<dbReference type="PROSITE" id="PS51257">
    <property type="entry name" value="PROKAR_LIPOPROTEIN"/>
    <property type="match status" value="1"/>
</dbReference>
<protein>
    <submittedName>
        <fullName evidence="1">DUF6612 family protein</fullName>
    </submittedName>
</protein>